<dbReference type="InterPro" id="IPR017896">
    <property type="entry name" value="4Fe4S_Fe-S-bd"/>
</dbReference>
<evidence type="ECO:0000256" key="1">
    <source>
        <dbReference type="ARBA" id="ARBA00022485"/>
    </source>
</evidence>
<dbReference type="SUPFAM" id="SSF46548">
    <property type="entry name" value="alpha-helical ferredoxin"/>
    <property type="match status" value="1"/>
</dbReference>
<dbReference type="Proteomes" id="UP000050360">
    <property type="component" value="Unassembled WGS sequence"/>
</dbReference>
<protein>
    <submittedName>
        <fullName evidence="3">Lactate utilization protein B</fullName>
    </submittedName>
</protein>
<dbReference type="GO" id="GO:0006089">
    <property type="term" value="P:lactate metabolic process"/>
    <property type="evidence" value="ECO:0007669"/>
    <property type="project" value="InterPro"/>
</dbReference>
<dbReference type="PROSITE" id="PS00198">
    <property type="entry name" value="4FE4S_FER_1"/>
    <property type="match status" value="1"/>
</dbReference>
<name>A0A0P8E3H5_9EURY</name>
<feature type="domain" description="4Fe-4S ferredoxin-type" evidence="2">
    <location>
        <begin position="287"/>
        <end position="317"/>
    </location>
</feature>
<gene>
    <name evidence="3" type="primary">lutB</name>
    <name evidence="3" type="ORF">MPEBLZ_00381</name>
</gene>
<evidence type="ECO:0000313" key="3">
    <source>
        <dbReference type="EMBL" id="KPQ45055.1"/>
    </source>
</evidence>
<sequence length="399" mass="44367">MNNEEVRALRKAFDSVKERQAFNQSKGFAERTERLISSRELCVGNEVLLEQAIANLKKNGIKVYLAREKQEALGIILNEIGKEKFIVKSKSNVTKELELTKFLEKNGATVVETDIGDRILQILNAKPSHPTGPVTHLSAKQIAKGISKYYDVPVTETPEDIVKIVKEDIVSSLDKAKIGITGANAIAAEEGSIIMTHNEGNIHEVMRKQKHIVVTSIDKIYPDIESAINMIRILCYNATGAIIPSFVDIITSVSKTADVEKKFIKGVHNPSEIVLVLVDNKRSDLAKKGFKELLKCIGCGNCLLHCPMYNTIGNEYAIDSYLGGKGLAYYSVYTNEPNEKLELCLGCGKCMENCPLELDIPDLIRNLRSTGISSEVYYFLKSHIIWVYYQALLRVGKNG</sequence>
<dbReference type="GO" id="GO:0016491">
    <property type="term" value="F:oxidoreductase activity"/>
    <property type="evidence" value="ECO:0007669"/>
    <property type="project" value="UniProtKB-ARBA"/>
</dbReference>
<proteinExistence type="predicted"/>
<dbReference type="AlphaFoldDB" id="A0A0P8E3H5"/>
<dbReference type="InterPro" id="IPR017900">
    <property type="entry name" value="4Fe4S_Fe_S_CS"/>
</dbReference>
<accession>A0A0P8E3H5</accession>
<dbReference type="InterPro" id="IPR024185">
    <property type="entry name" value="FTHF_cligase-like_sf"/>
</dbReference>
<dbReference type="PATRIC" id="fig|1719120.3.peg.414"/>
<dbReference type="PANTHER" id="PTHR47153:SF2">
    <property type="entry name" value="LACTATE UTILIZATION PROTEIN B"/>
    <property type="match status" value="1"/>
</dbReference>
<dbReference type="SUPFAM" id="SSF100950">
    <property type="entry name" value="NagB/RpiA/CoA transferase-like"/>
    <property type="match status" value="1"/>
</dbReference>
<dbReference type="InterPro" id="IPR004452">
    <property type="entry name" value="LutB/LldF"/>
</dbReference>
<dbReference type="Gene3D" id="3.30.70.20">
    <property type="match status" value="1"/>
</dbReference>
<dbReference type="InterPro" id="IPR037171">
    <property type="entry name" value="NagB/RpiA_transferase-like"/>
</dbReference>
<dbReference type="Pfam" id="PF02589">
    <property type="entry name" value="LUD_dom"/>
    <property type="match status" value="1"/>
</dbReference>
<dbReference type="InterPro" id="IPR003741">
    <property type="entry name" value="LUD_dom"/>
</dbReference>
<dbReference type="PANTHER" id="PTHR47153">
    <property type="entry name" value="LACTATE UTILIZATION PROTEIN B"/>
    <property type="match status" value="1"/>
</dbReference>
<dbReference type="EMBL" id="LKCM01000030">
    <property type="protein sequence ID" value="KPQ45055.1"/>
    <property type="molecule type" value="Genomic_DNA"/>
</dbReference>
<dbReference type="GO" id="GO:0051539">
    <property type="term" value="F:4 iron, 4 sulfur cluster binding"/>
    <property type="evidence" value="ECO:0007669"/>
    <property type="project" value="UniProtKB-KW"/>
</dbReference>
<evidence type="ECO:0000313" key="4">
    <source>
        <dbReference type="Proteomes" id="UP000050360"/>
    </source>
</evidence>
<keyword evidence="1" id="KW-0408">Iron</keyword>
<keyword evidence="1" id="KW-0004">4Fe-4S</keyword>
<reference evidence="3 4" key="1">
    <citation type="submission" date="2015-09" db="EMBL/GenBank/DDBJ databases">
        <title>A metagenomics-based metabolic model of nitrate-dependent anaerobic oxidation of methane by Methanoperedens-like archaea.</title>
        <authorList>
            <person name="Arshad A."/>
            <person name="Speth D.R."/>
            <person name="De Graaf R.M."/>
            <person name="Op Den Camp H.J."/>
            <person name="Jetten M.S."/>
            <person name="Welte C.U."/>
        </authorList>
    </citation>
    <scope>NUCLEOTIDE SEQUENCE [LARGE SCALE GENOMIC DNA]</scope>
</reference>
<comment type="caution">
    <text evidence="3">The sequence shown here is derived from an EMBL/GenBank/DDBJ whole genome shotgun (WGS) entry which is preliminary data.</text>
</comment>
<dbReference type="PROSITE" id="PS51379">
    <property type="entry name" value="4FE4S_FER_2"/>
    <property type="match status" value="2"/>
</dbReference>
<evidence type="ECO:0000259" key="2">
    <source>
        <dbReference type="PROSITE" id="PS51379"/>
    </source>
</evidence>
<keyword evidence="1" id="KW-0411">Iron-sulfur</keyword>
<organism evidence="3 4">
    <name type="scientific">Candidatus Methanoperedens nitratireducens</name>
    <dbReference type="NCBI Taxonomy" id="1392998"/>
    <lineage>
        <taxon>Archaea</taxon>
        <taxon>Methanobacteriati</taxon>
        <taxon>Methanobacteriota</taxon>
        <taxon>Stenosarchaea group</taxon>
        <taxon>Methanomicrobia</taxon>
        <taxon>Methanosarcinales</taxon>
        <taxon>ANME-2 cluster</taxon>
        <taxon>Candidatus Methanoperedentaceae</taxon>
        <taxon>Candidatus Methanoperedens</taxon>
    </lineage>
</organism>
<dbReference type="Pfam" id="PF13183">
    <property type="entry name" value="Fer4_8"/>
    <property type="match status" value="1"/>
</dbReference>
<feature type="domain" description="4Fe-4S ferredoxin-type" evidence="2">
    <location>
        <begin position="335"/>
        <end position="366"/>
    </location>
</feature>
<keyword evidence="1" id="KW-0479">Metal-binding</keyword>
<dbReference type="Gene3D" id="3.40.50.10420">
    <property type="entry name" value="NagB/RpiA/CoA transferase-like"/>
    <property type="match status" value="1"/>
</dbReference>